<reference evidence="1" key="1">
    <citation type="submission" date="2025-08" db="UniProtKB">
        <authorList>
            <consortium name="Ensembl"/>
        </authorList>
    </citation>
    <scope>IDENTIFICATION</scope>
</reference>
<dbReference type="Ensembl" id="ENSSSCT00055006481.1">
    <property type="protein sequence ID" value="ENSSSCP00055005099.1"/>
    <property type="gene ID" value="ENSSSCG00055003323.1"/>
</dbReference>
<proteinExistence type="predicted"/>
<sequence>MQIKTTMRYHLTLVRKAIINKSINNKCWRGCGEKGTLLHCWWEGKLVQSLWRTVWSFLKKVKIELPYTPAISFLGIYLEKTLIQNDTCTLMFIAALFTIAKTWKQPKRPAKEDW</sequence>
<organism evidence="1 2">
    <name type="scientific">Sus scrofa</name>
    <name type="common">Pig</name>
    <dbReference type="NCBI Taxonomy" id="9823"/>
    <lineage>
        <taxon>Eukaryota</taxon>
        <taxon>Metazoa</taxon>
        <taxon>Chordata</taxon>
        <taxon>Craniata</taxon>
        <taxon>Vertebrata</taxon>
        <taxon>Euteleostomi</taxon>
        <taxon>Mammalia</taxon>
        <taxon>Eutheria</taxon>
        <taxon>Laurasiatheria</taxon>
        <taxon>Artiodactyla</taxon>
        <taxon>Suina</taxon>
        <taxon>Suidae</taxon>
        <taxon>Sus</taxon>
    </lineage>
</organism>
<dbReference type="Proteomes" id="UP000694724">
    <property type="component" value="Unplaced"/>
</dbReference>
<accession>A0A8D1PEK1</accession>
<name>A0A8D1PEK1_PIG</name>
<evidence type="ECO:0000313" key="2">
    <source>
        <dbReference type="Proteomes" id="UP000694724"/>
    </source>
</evidence>
<protein>
    <submittedName>
        <fullName evidence="1">Uncharacterized protein</fullName>
    </submittedName>
</protein>
<dbReference type="AlphaFoldDB" id="A0A8D1PEK1"/>
<evidence type="ECO:0000313" key="1">
    <source>
        <dbReference type="Ensembl" id="ENSSSCP00055005099.1"/>
    </source>
</evidence>